<gene>
    <name evidence="2" type="ORF">BZL30_2544</name>
</gene>
<sequence>MRPEPRPTTPSNGGAALGRQSRRYRSWAMTNCAVPQLLTERGGAAPTSG</sequence>
<evidence type="ECO:0000313" key="3">
    <source>
        <dbReference type="Proteomes" id="UP000189229"/>
    </source>
</evidence>
<name>A0A1V3XJ27_MYCKA</name>
<dbReference type="Proteomes" id="UP000189229">
    <property type="component" value="Unassembled WGS sequence"/>
</dbReference>
<comment type="caution">
    <text evidence="2">The sequence shown here is derived from an EMBL/GenBank/DDBJ whole genome shotgun (WGS) entry which is preliminary data.</text>
</comment>
<dbReference type="EMBL" id="MVBM01000002">
    <property type="protein sequence ID" value="OOK79195.1"/>
    <property type="molecule type" value="Genomic_DNA"/>
</dbReference>
<feature type="region of interest" description="Disordered" evidence="1">
    <location>
        <begin position="1"/>
        <end position="22"/>
    </location>
</feature>
<dbReference type="AlphaFoldDB" id="A0A1V3XJ27"/>
<organism evidence="2 3">
    <name type="scientific">Mycobacterium kansasii</name>
    <dbReference type="NCBI Taxonomy" id="1768"/>
    <lineage>
        <taxon>Bacteria</taxon>
        <taxon>Bacillati</taxon>
        <taxon>Actinomycetota</taxon>
        <taxon>Actinomycetes</taxon>
        <taxon>Mycobacteriales</taxon>
        <taxon>Mycobacteriaceae</taxon>
        <taxon>Mycobacterium</taxon>
    </lineage>
</organism>
<evidence type="ECO:0000256" key="1">
    <source>
        <dbReference type="SAM" id="MobiDB-lite"/>
    </source>
</evidence>
<proteinExistence type="predicted"/>
<protein>
    <submittedName>
        <fullName evidence="2">Uncharacterized protein</fullName>
    </submittedName>
</protein>
<evidence type="ECO:0000313" key="2">
    <source>
        <dbReference type="EMBL" id="OOK79195.1"/>
    </source>
</evidence>
<accession>A0A1V3XJ27</accession>
<reference evidence="2 3" key="1">
    <citation type="submission" date="2017-02" db="EMBL/GenBank/DDBJ databases">
        <title>Complete genome sequences of Mycobacterium kansasii strains isolated from rhesus macaques.</title>
        <authorList>
            <person name="Panda A."/>
            <person name="Nagaraj S."/>
            <person name="Zhao X."/>
            <person name="Tettelin H."/>
            <person name="Detolla L.J."/>
        </authorList>
    </citation>
    <scope>NUCLEOTIDE SEQUENCE [LARGE SCALE GENOMIC DNA]</scope>
    <source>
        <strain evidence="2 3">11-3813</strain>
    </source>
</reference>